<name>A0A2G8LB39_STIJA</name>
<feature type="transmembrane region" description="Helical" evidence="6">
    <location>
        <begin position="83"/>
        <end position="102"/>
    </location>
</feature>
<keyword evidence="2 6" id="KW-0812">Transmembrane</keyword>
<feature type="compositionally biased region" description="Basic and acidic residues" evidence="5">
    <location>
        <begin position="329"/>
        <end position="341"/>
    </location>
</feature>
<feature type="transmembrane region" description="Helical" evidence="6">
    <location>
        <begin position="159"/>
        <end position="185"/>
    </location>
</feature>
<dbReference type="Proteomes" id="UP000230750">
    <property type="component" value="Unassembled WGS sequence"/>
</dbReference>
<comment type="subcellular location">
    <subcellularLocation>
        <location evidence="1">Membrane</location>
        <topology evidence="1">Multi-pass membrane protein</topology>
    </subcellularLocation>
</comment>
<feature type="transmembrane region" description="Helical" evidence="6">
    <location>
        <begin position="206"/>
        <end position="225"/>
    </location>
</feature>
<dbReference type="PANTHER" id="PTHR23112:SF43">
    <property type="entry name" value="CYCLIC AMP RECEPTOR-LIKE PROTEIN A"/>
    <property type="match status" value="1"/>
</dbReference>
<keyword evidence="9" id="KW-1185">Reference proteome</keyword>
<proteinExistence type="predicted"/>
<evidence type="ECO:0000256" key="4">
    <source>
        <dbReference type="ARBA" id="ARBA00023136"/>
    </source>
</evidence>
<dbReference type="Pfam" id="PF05462">
    <property type="entry name" value="Dicty_CAR"/>
    <property type="match status" value="1"/>
</dbReference>
<gene>
    <name evidence="8" type="ORF">BSL78_05629</name>
</gene>
<sequence length="341" mass="38930">MQTTKQVSFVVLRTVFGTLGIAASLFLIFVMWVSSKLKRGFYRILLYIAIGNAVRSLAITITIEGLGSGDPWCVIQGVLIQFNTWVIISWELCLTVHLYLNSINLEDTKNRERIYHVVCWGISLIFTIIPLAAGKYGPAITWCWVGDTRWRIGVLYAEYAVIILVVFFLYGKVIYSVCTIQSVTLPRQPEEERRIEIYKRQVRPMILYPFIVLVEGIVPISFRTYNLINPNADPSFLFSLVFTISVLVWGLPFVAVYVLDPVTRGEISLIRVNCIKKLGKFKKRRSHVQRTRSQPKRQTRDPDKTMSIISIEPTTVANPEAENTLITDETERGETAQRSDT</sequence>
<dbReference type="GO" id="GO:0007189">
    <property type="term" value="P:adenylate cyclase-activating G protein-coupled receptor signaling pathway"/>
    <property type="evidence" value="ECO:0007669"/>
    <property type="project" value="TreeGrafter"/>
</dbReference>
<feature type="region of interest" description="Disordered" evidence="5">
    <location>
        <begin position="283"/>
        <end position="341"/>
    </location>
</feature>
<keyword evidence="4 6" id="KW-0472">Membrane</keyword>
<evidence type="ECO:0000256" key="1">
    <source>
        <dbReference type="ARBA" id="ARBA00004141"/>
    </source>
</evidence>
<evidence type="ECO:0000313" key="8">
    <source>
        <dbReference type="EMBL" id="PIK57476.1"/>
    </source>
</evidence>
<keyword evidence="3 6" id="KW-1133">Transmembrane helix</keyword>
<evidence type="ECO:0000256" key="6">
    <source>
        <dbReference type="SAM" id="Phobius"/>
    </source>
</evidence>
<evidence type="ECO:0000256" key="5">
    <source>
        <dbReference type="SAM" id="MobiDB-lite"/>
    </source>
</evidence>
<dbReference type="AlphaFoldDB" id="A0A2G8LB39"/>
<dbReference type="GO" id="GO:0005886">
    <property type="term" value="C:plasma membrane"/>
    <property type="evidence" value="ECO:0007669"/>
    <property type="project" value="TreeGrafter"/>
</dbReference>
<dbReference type="SUPFAM" id="SSF81321">
    <property type="entry name" value="Family A G protein-coupled receptor-like"/>
    <property type="match status" value="1"/>
</dbReference>
<keyword evidence="8" id="KW-0675">Receptor</keyword>
<feature type="transmembrane region" description="Helical" evidence="6">
    <location>
        <begin position="237"/>
        <end position="259"/>
    </location>
</feature>
<evidence type="ECO:0000256" key="3">
    <source>
        <dbReference type="ARBA" id="ARBA00022989"/>
    </source>
</evidence>
<dbReference type="PANTHER" id="PTHR23112">
    <property type="entry name" value="G PROTEIN-COUPLED RECEPTOR 157-RELATED"/>
    <property type="match status" value="1"/>
</dbReference>
<dbReference type="PROSITE" id="PS50261">
    <property type="entry name" value="G_PROTEIN_RECEP_F2_4"/>
    <property type="match status" value="1"/>
</dbReference>
<dbReference type="EMBL" id="MRZV01000141">
    <property type="protein sequence ID" value="PIK57476.1"/>
    <property type="molecule type" value="Genomic_DNA"/>
</dbReference>
<evidence type="ECO:0000259" key="7">
    <source>
        <dbReference type="PROSITE" id="PS50261"/>
    </source>
</evidence>
<feature type="transmembrane region" description="Helical" evidence="6">
    <location>
        <begin position="114"/>
        <end position="133"/>
    </location>
</feature>
<dbReference type="GO" id="GO:0007166">
    <property type="term" value="P:cell surface receptor signaling pathway"/>
    <property type="evidence" value="ECO:0007669"/>
    <property type="project" value="InterPro"/>
</dbReference>
<dbReference type="InterPro" id="IPR017981">
    <property type="entry name" value="GPCR_2-like_7TM"/>
</dbReference>
<protein>
    <submittedName>
        <fullName evidence="8">Putative cyclic AMP receptor-like protein A-like isoform X2</fullName>
    </submittedName>
</protein>
<comment type="caution">
    <text evidence="8">The sequence shown here is derived from an EMBL/GenBank/DDBJ whole genome shotgun (WGS) entry which is preliminary data.</text>
</comment>
<organism evidence="8 9">
    <name type="scientific">Stichopus japonicus</name>
    <name type="common">Sea cucumber</name>
    <dbReference type="NCBI Taxonomy" id="307972"/>
    <lineage>
        <taxon>Eukaryota</taxon>
        <taxon>Metazoa</taxon>
        <taxon>Echinodermata</taxon>
        <taxon>Eleutherozoa</taxon>
        <taxon>Echinozoa</taxon>
        <taxon>Holothuroidea</taxon>
        <taxon>Aspidochirotacea</taxon>
        <taxon>Aspidochirotida</taxon>
        <taxon>Stichopodidae</taxon>
        <taxon>Apostichopus</taxon>
    </lineage>
</organism>
<dbReference type="PRINTS" id="PR01559">
    <property type="entry name" value="DUFFYANTIGEN"/>
</dbReference>
<evidence type="ECO:0000313" key="9">
    <source>
        <dbReference type="Proteomes" id="UP000230750"/>
    </source>
</evidence>
<dbReference type="GO" id="GO:0004930">
    <property type="term" value="F:G protein-coupled receptor activity"/>
    <property type="evidence" value="ECO:0007669"/>
    <property type="project" value="TreeGrafter"/>
</dbReference>
<feature type="domain" description="G-protein coupled receptors family 2 profile 2" evidence="7">
    <location>
        <begin position="9"/>
        <end position="261"/>
    </location>
</feature>
<dbReference type="OrthoDB" id="100006at2759"/>
<evidence type="ECO:0000256" key="2">
    <source>
        <dbReference type="ARBA" id="ARBA00022692"/>
    </source>
</evidence>
<feature type="compositionally biased region" description="Basic residues" evidence="5">
    <location>
        <begin position="283"/>
        <end position="297"/>
    </location>
</feature>
<feature type="transmembrane region" description="Helical" evidence="6">
    <location>
        <begin position="44"/>
        <end position="63"/>
    </location>
</feature>
<reference evidence="8 9" key="1">
    <citation type="journal article" date="2017" name="PLoS Biol.">
        <title>The sea cucumber genome provides insights into morphological evolution and visceral regeneration.</title>
        <authorList>
            <person name="Zhang X."/>
            <person name="Sun L."/>
            <person name="Yuan J."/>
            <person name="Sun Y."/>
            <person name="Gao Y."/>
            <person name="Zhang L."/>
            <person name="Li S."/>
            <person name="Dai H."/>
            <person name="Hamel J.F."/>
            <person name="Liu C."/>
            <person name="Yu Y."/>
            <person name="Liu S."/>
            <person name="Lin W."/>
            <person name="Guo K."/>
            <person name="Jin S."/>
            <person name="Xu P."/>
            <person name="Storey K.B."/>
            <person name="Huan P."/>
            <person name="Zhang T."/>
            <person name="Zhou Y."/>
            <person name="Zhang J."/>
            <person name="Lin C."/>
            <person name="Li X."/>
            <person name="Xing L."/>
            <person name="Huo D."/>
            <person name="Sun M."/>
            <person name="Wang L."/>
            <person name="Mercier A."/>
            <person name="Li F."/>
            <person name="Yang H."/>
            <person name="Xiang J."/>
        </authorList>
    </citation>
    <scope>NUCLEOTIDE SEQUENCE [LARGE SCALE GENOMIC DNA]</scope>
    <source>
        <strain evidence="8">Shaxun</strain>
        <tissue evidence="8">Muscle</tissue>
    </source>
</reference>
<feature type="transmembrane region" description="Helical" evidence="6">
    <location>
        <begin position="12"/>
        <end position="32"/>
    </location>
</feature>
<dbReference type="Gene3D" id="1.20.1070.10">
    <property type="entry name" value="Rhodopsin 7-helix transmembrane proteins"/>
    <property type="match status" value="1"/>
</dbReference>
<accession>A0A2G8LB39</accession>
<dbReference type="STRING" id="307972.A0A2G8LB39"/>